<evidence type="ECO:0000313" key="3">
    <source>
        <dbReference type="Proteomes" id="UP000004508"/>
    </source>
</evidence>
<dbReference type="InParanoid" id="D6TZM6"/>
<proteinExistence type="predicted"/>
<dbReference type="OrthoDB" id="292716at2"/>
<dbReference type="EMBL" id="ADVG01000004">
    <property type="protein sequence ID" value="EFH82016.1"/>
    <property type="molecule type" value="Genomic_DNA"/>
</dbReference>
<name>D6TZM6_KTERA</name>
<comment type="caution">
    <text evidence="2">The sequence shown here is derived from an EMBL/GenBank/DDBJ whole genome shotgun (WGS) entry which is preliminary data.</text>
</comment>
<reference evidence="2 3" key="1">
    <citation type="journal article" date="2011" name="Stand. Genomic Sci.">
        <title>Non-contiguous finished genome sequence and contextual data of the filamentous soil bacterium Ktedonobacter racemifer type strain (SOSP1-21).</title>
        <authorList>
            <person name="Chang Y.J."/>
            <person name="Land M."/>
            <person name="Hauser L."/>
            <person name="Chertkov O."/>
            <person name="Del Rio T.G."/>
            <person name="Nolan M."/>
            <person name="Copeland A."/>
            <person name="Tice H."/>
            <person name="Cheng J.F."/>
            <person name="Lucas S."/>
            <person name="Han C."/>
            <person name="Goodwin L."/>
            <person name="Pitluck S."/>
            <person name="Ivanova N."/>
            <person name="Ovchinikova G."/>
            <person name="Pati A."/>
            <person name="Chen A."/>
            <person name="Palaniappan K."/>
            <person name="Mavromatis K."/>
            <person name="Liolios K."/>
            <person name="Brettin T."/>
            <person name="Fiebig A."/>
            <person name="Rohde M."/>
            <person name="Abt B."/>
            <person name="Goker M."/>
            <person name="Detter J.C."/>
            <person name="Woyke T."/>
            <person name="Bristow J."/>
            <person name="Eisen J.A."/>
            <person name="Markowitz V."/>
            <person name="Hugenholtz P."/>
            <person name="Kyrpides N.C."/>
            <person name="Klenk H.P."/>
            <person name="Lapidus A."/>
        </authorList>
    </citation>
    <scope>NUCLEOTIDE SEQUENCE [LARGE SCALE GENOMIC DNA]</scope>
    <source>
        <strain evidence="3">DSM 44963</strain>
    </source>
</reference>
<dbReference type="SUPFAM" id="SSF160631">
    <property type="entry name" value="SMI1/KNR4-like"/>
    <property type="match status" value="1"/>
</dbReference>
<dbReference type="InterPro" id="IPR037883">
    <property type="entry name" value="Knr4/Smi1-like_sf"/>
</dbReference>
<sequence>MVSDNEKNHTQYADLLARIRAHCEEAIWAVLDYQSRIWRAKDTSDLKVSAGRKRNGYESWRINTTYILLTNTLSQTEDPNLAFPPATQQQIMETEQKLGFSLPPLLRLLYTEVANGGFGPGYGILGAEGGYGGIDNTPGSVAHRYRFEITFANAFIHIDQGGWKALTPEERQVLWDDGIGSRELWEAEELAGLEEEEVENPVLMGSPWPSELLPICQWGCNITTYMNVATGQIFQGMRGADLLVAASLEEWLERWLVGEQLQFL</sequence>
<evidence type="ECO:0000259" key="1">
    <source>
        <dbReference type="SMART" id="SM00860"/>
    </source>
</evidence>
<dbReference type="STRING" id="485913.Krac_2790"/>
<dbReference type="Gene3D" id="3.40.1580.10">
    <property type="entry name" value="SMI1/KNR4-like"/>
    <property type="match status" value="1"/>
</dbReference>
<dbReference type="Pfam" id="PF09346">
    <property type="entry name" value="SMI1_KNR4"/>
    <property type="match status" value="1"/>
</dbReference>
<dbReference type="SMART" id="SM00860">
    <property type="entry name" value="SMI1_KNR4"/>
    <property type="match status" value="1"/>
</dbReference>
<gene>
    <name evidence="2" type="ORF">Krac_2790</name>
</gene>
<dbReference type="InterPro" id="IPR018958">
    <property type="entry name" value="Knr4/Smi1-like_dom"/>
</dbReference>
<protein>
    <submittedName>
        <fullName evidence="2">Cell wall assembly/cell proliferation coordinating protein, KNR4</fullName>
    </submittedName>
</protein>
<accession>D6TZM6</accession>
<organism evidence="2 3">
    <name type="scientific">Ktedonobacter racemifer DSM 44963</name>
    <dbReference type="NCBI Taxonomy" id="485913"/>
    <lineage>
        <taxon>Bacteria</taxon>
        <taxon>Bacillati</taxon>
        <taxon>Chloroflexota</taxon>
        <taxon>Ktedonobacteria</taxon>
        <taxon>Ktedonobacterales</taxon>
        <taxon>Ktedonobacteraceae</taxon>
        <taxon>Ktedonobacter</taxon>
    </lineage>
</organism>
<evidence type="ECO:0000313" key="2">
    <source>
        <dbReference type="EMBL" id="EFH82016.1"/>
    </source>
</evidence>
<dbReference type="RefSeq" id="WP_007919791.1">
    <property type="nucleotide sequence ID" value="NZ_ADVG01000004.1"/>
</dbReference>
<dbReference type="AlphaFoldDB" id="D6TZM6"/>
<dbReference type="Proteomes" id="UP000004508">
    <property type="component" value="Unassembled WGS sequence"/>
</dbReference>
<feature type="domain" description="Knr4/Smi1-like" evidence="1">
    <location>
        <begin position="85"/>
        <end position="254"/>
    </location>
</feature>
<keyword evidence="3" id="KW-1185">Reference proteome</keyword>